<comment type="caution">
    <text evidence="2">The sequence shown here is derived from an EMBL/GenBank/DDBJ whole genome shotgun (WGS) entry which is preliminary data.</text>
</comment>
<dbReference type="PANTHER" id="PTHR33334:SF5">
    <property type="entry name" value="PROTEIN LNK2"/>
    <property type="match status" value="1"/>
</dbReference>
<feature type="region of interest" description="Disordered" evidence="1">
    <location>
        <begin position="529"/>
        <end position="560"/>
    </location>
</feature>
<dbReference type="Proteomes" id="UP000829196">
    <property type="component" value="Unassembled WGS sequence"/>
</dbReference>
<evidence type="ECO:0000256" key="1">
    <source>
        <dbReference type="SAM" id="MobiDB-lite"/>
    </source>
</evidence>
<protein>
    <recommendedName>
        <fullName evidence="4">Protein LNK2</fullName>
    </recommendedName>
</protein>
<dbReference type="OrthoDB" id="618331at2759"/>
<organism evidence="2 3">
    <name type="scientific">Dendrobium nobile</name>
    <name type="common">Orchid</name>
    <dbReference type="NCBI Taxonomy" id="94219"/>
    <lineage>
        <taxon>Eukaryota</taxon>
        <taxon>Viridiplantae</taxon>
        <taxon>Streptophyta</taxon>
        <taxon>Embryophyta</taxon>
        <taxon>Tracheophyta</taxon>
        <taxon>Spermatophyta</taxon>
        <taxon>Magnoliopsida</taxon>
        <taxon>Liliopsida</taxon>
        <taxon>Asparagales</taxon>
        <taxon>Orchidaceae</taxon>
        <taxon>Epidendroideae</taxon>
        <taxon>Malaxideae</taxon>
        <taxon>Dendrobiinae</taxon>
        <taxon>Dendrobium</taxon>
    </lineage>
</organism>
<sequence length="607" mass="67835">MINWNDQDQVVDTLWGEHKEIEDHIVPQPKERDGNIFSKFERCSKKQRSEDDCNAISSAMETCGTKNNFLVCNVKTSSSSNTSQELNDASIDMDSWPDLPNLSMSFGGGFNDEIVRDSVVTGLVSDLDDTSDLKSVGGFMEEYNHSSGLLHDKDSSSLSKTSILLNGNEMQLNGEPELFGHDEKENDKFMDYDWADIEDFGDLDKMFRSNDSIFGNEMIDNTDTFLTASAELISCTSQSIPVPDIPIAREQAWEEGSSSHHLGEHSNVKVNPLQKGKADMENQTQRTKKNKEEKGKGGSSQGLNKFLYNENQQISSPKLQASAMNPLPTFQSQLLEQANSSHHIMLTDFGYPGYQFHGIPLPPQIHAARNQHKPVSGSFKAHLDFSKHSKPVGTSSKPLIMTPQEKIEKLRRRQQMQAMLAIQKQREQYNHQISGSDEAPSLACLQNNQNHDVTRNTGVVEELAQKLLSSDASSLAEQDQSQMISSSLDGHSVEEAIYYQLQDAMGKLDMNVRLSIRDSLYRLARSAMERQNISDRSSTNKGNKEEDEISADEESNNQNRYSRLIDSEAVTNPIDRIVAHLLFHNPSGSSLMPIADAASQHKLKESL</sequence>
<evidence type="ECO:0008006" key="4">
    <source>
        <dbReference type="Google" id="ProtNLM"/>
    </source>
</evidence>
<feature type="compositionally biased region" description="Acidic residues" evidence="1">
    <location>
        <begin position="545"/>
        <end position="555"/>
    </location>
</feature>
<reference evidence="2" key="1">
    <citation type="journal article" date="2022" name="Front. Genet.">
        <title>Chromosome-Scale Assembly of the Dendrobium nobile Genome Provides Insights Into the Molecular Mechanism of the Biosynthesis of the Medicinal Active Ingredient of Dendrobium.</title>
        <authorList>
            <person name="Xu Q."/>
            <person name="Niu S.-C."/>
            <person name="Li K.-L."/>
            <person name="Zheng P.-J."/>
            <person name="Zhang X.-J."/>
            <person name="Jia Y."/>
            <person name="Liu Y."/>
            <person name="Niu Y.-X."/>
            <person name="Yu L.-H."/>
            <person name="Chen D.-F."/>
            <person name="Zhang G.-Q."/>
        </authorList>
    </citation>
    <scope>NUCLEOTIDE SEQUENCE</scope>
    <source>
        <tissue evidence="2">Leaf</tissue>
    </source>
</reference>
<dbReference type="GO" id="GO:0007623">
    <property type="term" value="P:circadian rhythm"/>
    <property type="evidence" value="ECO:0007669"/>
    <property type="project" value="InterPro"/>
</dbReference>
<dbReference type="AlphaFoldDB" id="A0A8T3ANA4"/>
<keyword evidence="3" id="KW-1185">Reference proteome</keyword>
<feature type="compositionally biased region" description="Basic and acidic residues" evidence="1">
    <location>
        <begin position="257"/>
        <end position="267"/>
    </location>
</feature>
<name>A0A8T3ANA4_DENNO</name>
<dbReference type="PANTHER" id="PTHR33334">
    <property type="entry name" value="PROTEIN LNK1"/>
    <property type="match status" value="1"/>
</dbReference>
<proteinExistence type="predicted"/>
<accession>A0A8T3ANA4</accession>
<feature type="region of interest" description="Disordered" evidence="1">
    <location>
        <begin position="252"/>
        <end position="303"/>
    </location>
</feature>
<evidence type="ECO:0000313" key="2">
    <source>
        <dbReference type="EMBL" id="KAI0497504.1"/>
    </source>
</evidence>
<dbReference type="InterPro" id="IPR039928">
    <property type="entry name" value="LNK"/>
</dbReference>
<gene>
    <name evidence="2" type="ORF">KFK09_020733</name>
</gene>
<dbReference type="EMBL" id="JAGYWB010000015">
    <property type="protein sequence ID" value="KAI0497504.1"/>
    <property type="molecule type" value="Genomic_DNA"/>
</dbReference>
<evidence type="ECO:0000313" key="3">
    <source>
        <dbReference type="Proteomes" id="UP000829196"/>
    </source>
</evidence>
<dbReference type="GO" id="GO:0006355">
    <property type="term" value="P:regulation of DNA-templated transcription"/>
    <property type="evidence" value="ECO:0007669"/>
    <property type="project" value="InterPro"/>
</dbReference>
<feature type="compositionally biased region" description="Polar residues" evidence="1">
    <location>
        <begin position="529"/>
        <end position="541"/>
    </location>
</feature>